<dbReference type="AlphaFoldDB" id="A0A2T9KDL6"/>
<keyword evidence="2" id="KW-0732">Signal</keyword>
<evidence type="ECO:0000313" key="4">
    <source>
        <dbReference type="Proteomes" id="UP000245073"/>
    </source>
</evidence>
<dbReference type="OrthoDB" id="7179331at2"/>
<comment type="caution">
    <text evidence="3">The sequence shown here is derived from an EMBL/GenBank/DDBJ whole genome shotgun (WGS) entry which is preliminary data.</text>
</comment>
<organism evidence="3 4">
    <name type="scientific">Caulobacter endophyticus</name>
    <dbReference type="NCBI Taxonomy" id="2172652"/>
    <lineage>
        <taxon>Bacteria</taxon>
        <taxon>Pseudomonadati</taxon>
        <taxon>Pseudomonadota</taxon>
        <taxon>Alphaproteobacteria</taxon>
        <taxon>Caulobacterales</taxon>
        <taxon>Caulobacteraceae</taxon>
        <taxon>Caulobacter</taxon>
    </lineage>
</organism>
<name>A0A2T9KDL6_9CAUL</name>
<reference evidence="3 4" key="1">
    <citation type="submission" date="2018-04" db="EMBL/GenBank/DDBJ databases">
        <title>The genome sequence of Caulobacter sp. 744.</title>
        <authorList>
            <person name="Gao J."/>
            <person name="Sun J."/>
        </authorList>
    </citation>
    <scope>NUCLEOTIDE SEQUENCE [LARGE SCALE GENOMIC DNA]</scope>
    <source>
        <strain evidence="3 4">774</strain>
    </source>
</reference>
<gene>
    <name evidence="3" type="ORF">DDF67_01720</name>
</gene>
<keyword evidence="4" id="KW-1185">Reference proteome</keyword>
<evidence type="ECO:0000256" key="1">
    <source>
        <dbReference type="SAM" id="MobiDB-lite"/>
    </source>
</evidence>
<dbReference type="RefSeq" id="WP_109099241.1">
    <property type="nucleotide sequence ID" value="NZ_QDKQ01000011.1"/>
</dbReference>
<dbReference type="Proteomes" id="UP000245073">
    <property type="component" value="Unassembled WGS sequence"/>
</dbReference>
<sequence length="421" mass="44563">MTAIACLRILLTAAEAANASVPPAHVEAAADLYLKHRWKHPRRYGVVAPLAFVLADTKAETLNPEEMQALAIELETSLFPGRKSGQVCLMTFEGDENAVLQFASLSQAELAGLMAGRGYSGAPGHVQVITAEEIRAVPSAPPETAPAPQARPAATTAPIETTPKAKPAPSKPAAPVRPITTAAPPKPAAPLTTGWRAVYHLPTECVVGAVLGHRADLSAPRPEEDAELLARDLTGLNDAQFGFPTVKTGEGALFLPLSFWNLTTPASQEAYKRRLSRYPLDLQPRLGATVYDTPREPSMGLLQQIRAFLHGSFAYIDLCISDPNFPVNTLPGDIASSISLELRDEPDAERIKAIALFASRQSVYRAKGVHQGVLGVRSAKELDACRAAGLPYVSGPAVSALLDKPPALGANPADALPLEAA</sequence>
<evidence type="ECO:0000256" key="2">
    <source>
        <dbReference type="SAM" id="SignalP"/>
    </source>
</evidence>
<feature type="signal peptide" evidence="2">
    <location>
        <begin position="1"/>
        <end position="19"/>
    </location>
</feature>
<feature type="compositionally biased region" description="Low complexity" evidence="1">
    <location>
        <begin position="146"/>
        <end position="174"/>
    </location>
</feature>
<feature type="chain" id="PRO_5015452416" description="EAL domain-containing protein" evidence="2">
    <location>
        <begin position="20"/>
        <end position="421"/>
    </location>
</feature>
<feature type="region of interest" description="Disordered" evidence="1">
    <location>
        <begin position="139"/>
        <end position="187"/>
    </location>
</feature>
<proteinExistence type="predicted"/>
<accession>A0A2T9KDL6</accession>
<evidence type="ECO:0008006" key="5">
    <source>
        <dbReference type="Google" id="ProtNLM"/>
    </source>
</evidence>
<evidence type="ECO:0000313" key="3">
    <source>
        <dbReference type="EMBL" id="PVM93993.1"/>
    </source>
</evidence>
<dbReference type="EMBL" id="QDKQ01000011">
    <property type="protein sequence ID" value="PVM93993.1"/>
    <property type="molecule type" value="Genomic_DNA"/>
</dbReference>
<protein>
    <recommendedName>
        <fullName evidence="5">EAL domain-containing protein</fullName>
    </recommendedName>
</protein>